<evidence type="ECO:0000313" key="4">
    <source>
        <dbReference type="Proteomes" id="UP001465976"/>
    </source>
</evidence>
<dbReference type="EMBL" id="JBAHYK010000938">
    <property type="protein sequence ID" value="KAL0570424.1"/>
    <property type="molecule type" value="Genomic_DNA"/>
</dbReference>
<accession>A0ABR3F5D4</accession>
<dbReference type="Proteomes" id="UP001465976">
    <property type="component" value="Unassembled WGS sequence"/>
</dbReference>
<dbReference type="Pfam" id="PF12937">
    <property type="entry name" value="F-box-like"/>
    <property type="match status" value="1"/>
</dbReference>
<feature type="region of interest" description="Disordered" evidence="1">
    <location>
        <begin position="406"/>
        <end position="484"/>
    </location>
</feature>
<dbReference type="Gene3D" id="1.20.1280.50">
    <property type="match status" value="1"/>
</dbReference>
<gene>
    <name evidence="3" type="ORF">V5O48_011538</name>
</gene>
<protein>
    <recommendedName>
        <fullName evidence="2">F-box domain-containing protein</fullName>
    </recommendedName>
</protein>
<dbReference type="InterPro" id="IPR036047">
    <property type="entry name" value="F-box-like_dom_sf"/>
</dbReference>
<comment type="caution">
    <text evidence="3">The sequence shown here is derived from an EMBL/GenBank/DDBJ whole genome shotgun (WGS) entry which is preliminary data.</text>
</comment>
<reference evidence="3 4" key="1">
    <citation type="submission" date="2024-02" db="EMBL/GenBank/DDBJ databases">
        <title>A draft genome for the cacao thread blight pathogen Marasmius crinis-equi.</title>
        <authorList>
            <person name="Cohen S.P."/>
            <person name="Baruah I.K."/>
            <person name="Amoako-Attah I."/>
            <person name="Bukari Y."/>
            <person name="Meinhardt L.W."/>
            <person name="Bailey B.A."/>
        </authorList>
    </citation>
    <scope>NUCLEOTIDE SEQUENCE [LARGE SCALE GENOMIC DNA]</scope>
    <source>
        <strain evidence="3 4">GH-76</strain>
    </source>
</reference>
<proteinExistence type="predicted"/>
<sequence length="635" mass="72850">MGSNSPVPIGSRLPPEVLAQIFCLCPHEESIFDLLSTVWTLGRVCSIWRAVSIDTPRLWTDISLRLDLLSDRTEEGSISMLRCALNRSAGLPLHIHLITPEWDMQPFFQQLVDLTREQSHRWVTFKFDDMTYSNRDNAPDVYPNEDSLKQAPPLLREFELKVGHPTRMSRDGDLRLYQSIRLSPLITKLVLNGISEMYNTLPTDPELPWHQYTHLEILDEEFTTPTEWLRKVLSKSTRLETLVLYPCQWEEPPEPLVHETLRTLEFRPNVKNKAYQILDLSWLTLPALEHLVLVDVDLEREMDSVIQMVEQSYCQLRSISVRGIMLTDITVARFLRAAGANAVNLTLEGQLFDHLFDCIASDETFLPKLEDLVVRLDKHTVLSPPIDALTAMVRARTQGTARVLRRVDVEVYSDPDEDEEEEEEEEEEGEGDDDDGNENENEGAEREDEEISTKGAGSAGIEAEDQEEPELEDGEDAEESEDELDPVKELEALGSNKLHIQVEHVQTEWYDGTEANQIRRFGMLLKSAMFKDHWLPGLVNLRENLPILDEIFTIIENCSPELYEDPDRQYTLRLATLRYALERFVREAGRLPTEYNLPERAEKLLDEKFGWNPNGRKRSLAEMKTRVAAGGNADD</sequence>
<evidence type="ECO:0000259" key="2">
    <source>
        <dbReference type="Pfam" id="PF12937"/>
    </source>
</evidence>
<evidence type="ECO:0000313" key="3">
    <source>
        <dbReference type="EMBL" id="KAL0570424.1"/>
    </source>
</evidence>
<dbReference type="InterPro" id="IPR001810">
    <property type="entry name" value="F-box_dom"/>
</dbReference>
<evidence type="ECO:0000256" key="1">
    <source>
        <dbReference type="SAM" id="MobiDB-lite"/>
    </source>
</evidence>
<feature type="compositionally biased region" description="Acidic residues" evidence="1">
    <location>
        <begin position="411"/>
        <end position="450"/>
    </location>
</feature>
<organism evidence="3 4">
    <name type="scientific">Marasmius crinis-equi</name>
    <dbReference type="NCBI Taxonomy" id="585013"/>
    <lineage>
        <taxon>Eukaryota</taxon>
        <taxon>Fungi</taxon>
        <taxon>Dikarya</taxon>
        <taxon>Basidiomycota</taxon>
        <taxon>Agaricomycotina</taxon>
        <taxon>Agaricomycetes</taxon>
        <taxon>Agaricomycetidae</taxon>
        <taxon>Agaricales</taxon>
        <taxon>Marasmiineae</taxon>
        <taxon>Marasmiaceae</taxon>
        <taxon>Marasmius</taxon>
    </lineage>
</organism>
<keyword evidence="4" id="KW-1185">Reference proteome</keyword>
<feature type="compositionally biased region" description="Acidic residues" evidence="1">
    <location>
        <begin position="462"/>
        <end position="484"/>
    </location>
</feature>
<dbReference type="SUPFAM" id="SSF52047">
    <property type="entry name" value="RNI-like"/>
    <property type="match status" value="1"/>
</dbReference>
<feature type="domain" description="F-box" evidence="2">
    <location>
        <begin position="12"/>
        <end position="65"/>
    </location>
</feature>
<dbReference type="SUPFAM" id="SSF81383">
    <property type="entry name" value="F-box domain"/>
    <property type="match status" value="1"/>
</dbReference>
<name>A0ABR3F5D4_9AGAR</name>